<dbReference type="EMBL" id="JAUTXT010000012">
    <property type="protein sequence ID" value="KAK3676018.1"/>
    <property type="molecule type" value="Genomic_DNA"/>
</dbReference>
<evidence type="ECO:0008006" key="4">
    <source>
        <dbReference type="Google" id="ProtNLM"/>
    </source>
</evidence>
<dbReference type="AlphaFoldDB" id="A0AAE1C2U6"/>
<dbReference type="SUPFAM" id="SSF102198">
    <property type="entry name" value="Putative cyclase"/>
    <property type="match status" value="1"/>
</dbReference>
<keyword evidence="3" id="KW-1185">Reference proteome</keyword>
<dbReference type="GO" id="GO:0019441">
    <property type="term" value="P:L-tryptophan catabolic process to kynurenine"/>
    <property type="evidence" value="ECO:0007669"/>
    <property type="project" value="InterPro"/>
</dbReference>
<comment type="caution">
    <text evidence="2">The sequence shown here is derived from an EMBL/GenBank/DDBJ whole genome shotgun (WGS) entry which is preliminary data.</text>
</comment>
<dbReference type="InterPro" id="IPR007325">
    <property type="entry name" value="KFase/CYL"/>
</dbReference>
<accession>A0AAE1C2U6</accession>
<organism evidence="2 3">
    <name type="scientific">Recurvomyces mirabilis</name>
    <dbReference type="NCBI Taxonomy" id="574656"/>
    <lineage>
        <taxon>Eukaryota</taxon>
        <taxon>Fungi</taxon>
        <taxon>Dikarya</taxon>
        <taxon>Ascomycota</taxon>
        <taxon>Pezizomycotina</taxon>
        <taxon>Dothideomycetes</taxon>
        <taxon>Dothideomycetidae</taxon>
        <taxon>Mycosphaerellales</taxon>
        <taxon>Teratosphaeriaceae</taxon>
        <taxon>Recurvomyces</taxon>
    </lineage>
</organism>
<proteinExistence type="inferred from homology"/>
<sequence length="340" mass="37296">MSKIPDFDDLPKVEGMPQGCAWGVFDKDGKKDVYGTLNNITPEVVKSAYSELKDGVSVSLNWPIGAIKTPGFGRKGLVHKVVSFVDSPLAAHGYDDEVEFNTQCSSQWDSLCHFHHQASAKGYNGIQTNVKDLTQNYGEEDHDMKIPTLNHWHKRGGLVARAVFIDHKKWADENNKSYDPFSAHKIPVSEIEEVAKKQGVSFKPGDVIIIRSGFTEGLTGKSGDEQNKLMGTHQTCGVTGTIEAAKWFWNQHFAAVAGDMIAFEHIPPINPETGKEDGVAGLVLHQYFLALFGMPIGELWDLKALSETCAKLERYSFLLTSVPLNVPGGIGSPPNALALF</sequence>
<dbReference type="PANTHER" id="PTHR34861:SF10">
    <property type="entry name" value="CYCLASE"/>
    <property type="match status" value="1"/>
</dbReference>
<reference evidence="2" key="1">
    <citation type="submission" date="2023-07" db="EMBL/GenBank/DDBJ databases">
        <title>Black Yeasts Isolated from many extreme environments.</title>
        <authorList>
            <person name="Coleine C."/>
            <person name="Stajich J.E."/>
            <person name="Selbmann L."/>
        </authorList>
    </citation>
    <scope>NUCLEOTIDE SEQUENCE</scope>
    <source>
        <strain evidence="2">CCFEE 5485</strain>
    </source>
</reference>
<dbReference type="InterPro" id="IPR037175">
    <property type="entry name" value="KFase_sf"/>
</dbReference>
<dbReference type="PANTHER" id="PTHR34861">
    <property type="match status" value="1"/>
</dbReference>
<comment type="similarity">
    <text evidence="1">Belongs to the Cyclase 1 superfamily.</text>
</comment>
<dbReference type="GO" id="GO:0004061">
    <property type="term" value="F:arylformamidase activity"/>
    <property type="evidence" value="ECO:0007669"/>
    <property type="project" value="InterPro"/>
</dbReference>
<protein>
    <recommendedName>
        <fullName evidence="4">Cyclase</fullName>
    </recommendedName>
</protein>
<name>A0AAE1C2U6_9PEZI</name>
<dbReference type="Proteomes" id="UP001274830">
    <property type="component" value="Unassembled WGS sequence"/>
</dbReference>
<evidence type="ECO:0000256" key="1">
    <source>
        <dbReference type="ARBA" id="ARBA00007865"/>
    </source>
</evidence>
<evidence type="ECO:0000313" key="3">
    <source>
        <dbReference type="Proteomes" id="UP001274830"/>
    </source>
</evidence>
<evidence type="ECO:0000313" key="2">
    <source>
        <dbReference type="EMBL" id="KAK3676018.1"/>
    </source>
</evidence>
<gene>
    <name evidence="2" type="ORF">LTR78_004210</name>
</gene>
<dbReference type="Gene3D" id="3.50.30.50">
    <property type="entry name" value="Putative cyclase"/>
    <property type="match status" value="1"/>
</dbReference>
<dbReference type="Pfam" id="PF04199">
    <property type="entry name" value="Cyclase"/>
    <property type="match status" value="1"/>
</dbReference>